<sequence>MPGQLSTCSRRARKALAVLFSSKLQQVSSSLQRALHHQLGHGESGGVGVFYQTDLHFHRRRGEEKRGEERF</sequence>
<accession>A0AAN8EBT9</accession>
<evidence type="ECO:0000313" key="1">
    <source>
        <dbReference type="EMBL" id="KAK5935867.1"/>
    </source>
</evidence>
<organism evidence="1 2">
    <name type="scientific">Champsocephalus gunnari</name>
    <name type="common">Mackerel icefish</name>
    <dbReference type="NCBI Taxonomy" id="52237"/>
    <lineage>
        <taxon>Eukaryota</taxon>
        <taxon>Metazoa</taxon>
        <taxon>Chordata</taxon>
        <taxon>Craniata</taxon>
        <taxon>Vertebrata</taxon>
        <taxon>Euteleostomi</taxon>
        <taxon>Actinopterygii</taxon>
        <taxon>Neopterygii</taxon>
        <taxon>Teleostei</taxon>
        <taxon>Neoteleostei</taxon>
        <taxon>Acanthomorphata</taxon>
        <taxon>Eupercaria</taxon>
        <taxon>Perciformes</taxon>
        <taxon>Notothenioidei</taxon>
        <taxon>Channichthyidae</taxon>
        <taxon>Champsocephalus</taxon>
    </lineage>
</organism>
<dbReference type="Proteomes" id="UP001331515">
    <property type="component" value="Unassembled WGS sequence"/>
</dbReference>
<dbReference type="EMBL" id="JAURVH010001513">
    <property type="protein sequence ID" value="KAK5935867.1"/>
    <property type="molecule type" value="Genomic_DNA"/>
</dbReference>
<name>A0AAN8EBT9_CHAGU</name>
<proteinExistence type="predicted"/>
<keyword evidence="2" id="KW-1185">Reference proteome</keyword>
<protein>
    <submittedName>
        <fullName evidence="1">Uncharacterized protein</fullName>
    </submittedName>
</protein>
<comment type="caution">
    <text evidence="1">The sequence shown here is derived from an EMBL/GenBank/DDBJ whole genome shotgun (WGS) entry which is preliminary data.</text>
</comment>
<dbReference type="AlphaFoldDB" id="A0AAN8EBT9"/>
<evidence type="ECO:0000313" key="2">
    <source>
        <dbReference type="Proteomes" id="UP001331515"/>
    </source>
</evidence>
<reference evidence="1 2" key="1">
    <citation type="journal article" date="2023" name="Mol. Biol. Evol.">
        <title>Genomics of Secondarily Temperate Adaptation in the Only Non-Antarctic Icefish.</title>
        <authorList>
            <person name="Rivera-Colon A.G."/>
            <person name="Rayamajhi N."/>
            <person name="Minhas B.F."/>
            <person name="Madrigal G."/>
            <person name="Bilyk K.T."/>
            <person name="Yoon V."/>
            <person name="Hune M."/>
            <person name="Gregory S."/>
            <person name="Cheng C.H.C."/>
            <person name="Catchen J.M."/>
        </authorList>
    </citation>
    <scope>NUCLEOTIDE SEQUENCE [LARGE SCALE GENOMIC DNA]</scope>
    <source>
        <tissue evidence="1">White muscle</tissue>
    </source>
</reference>
<gene>
    <name evidence="1" type="ORF">CgunFtcFv8_021184</name>
</gene>